<accession>A0A6M3JL73</accession>
<proteinExistence type="predicted"/>
<dbReference type="EMBL" id="MT141803">
    <property type="protein sequence ID" value="QJA70566.1"/>
    <property type="molecule type" value="Genomic_DNA"/>
</dbReference>
<name>A0A6M3JL73_9ZZZZ</name>
<reference evidence="1" key="1">
    <citation type="submission" date="2020-03" db="EMBL/GenBank/DDBJ databases">
        <title>The deep terrestrial virosphere.</title>
        <authorList>
            <person name="Holmfeldt K."/>
            <person name="Nilsson E."/>
            <person name="Simone D."/>
            <person name="Lopez-Fernandez M."/>
            <person name="Wu X."/>
            <person name="de Brujin I."/>
            <person name="Lundin D."/>
            <person name="Andersson A."/>
            <person name="Bertilsson S."/>
            <person name="Dopson M."/>
        </authorList>
    </citation>
    <scope>NUCLEOTIDE SEQUENCE</scope>
    <source>
        <strain evidence="1">MM415A03651</strain>
    </source>
</reference>
<gene>
    <name evidence="1" type="ORF">MM415A03651_0011</name>
</gene>
<organism evidence="1">
    <name type="scientific">viral metagenome</name>
    <dbReference type="NCBI Taxonomy" id="1070528"/>
    <lineage>
        <taxon>unclassified sequences</taxon>
        <taxon>metagenomes</taxon>
        <taxon>organismal metagenomes</taxon>
    </lineage>
</organism>
<dbReference type="AlphaFoldDB" id="A0A6M3JL73"/>
<sequence>MIGCPIDGDDVSCPIGCLLARKAGEYRNCAGTEFDVLEKVRGDTMTHTPTPWHTGQGNGEGSIFAEEGRMRLENGATTLYPICKMIDFDGEAEANARHIVHCVNTHYVMLRVLNYIESYCNSAMHGMDDKTHTPEYINLWYIREEARDTITQMKGEQL</sequence>
<evidence type="ECO:0000313" key="1">
    <source>
        <dbReference type="EMBL" id="QJA70566.1"/>
    </source>
</evidence>
<protein>
    <submittedName>
        <fullName evidence="1">Uncharacterized protein</fullName>
    </submittedName>
</protein>